<keyword evidence="2 6" id="KW-0963">Cytoplasm</keyword>
<evidence type="ECO:0000313" key="8">
    <source>
        <dbReference type="Proteomes" id="UP000197032"/>
    </source>
</evidence>
<evidence type="ECO:0000256" key="6">
    <source>
        <dbReference type="HAMAP-Rule" id="MF_00337"/>
    </source>
</evidence>
<accession>A0A1Z5HXD0</accession>
<comment type="catalytic activity">
    <reaction evidence="6">
        <text>Exonucleolytic cleavage in either 5'- to 3'- or 3'- to 5'-direction to yield nucleoside 5'-phosphates.</text>
        <dbReference type="EC" id="3.1.11.6"/>
    </reaction>
</comment>
<name>A0A1Z5HXD0_9FIRM</name>
<comment type="caution">
    <text evidence="7">The sequence shown here is derived from an EMBL/GenBank/DDBJ whole genome shotgun (WGS) entry which is preliminary data.</text>
</comment>
<organism evidence="7 8">
    <name type="scientific">Calderihabitans maritimus</name>
    <dbReference type="NCBI Taxonomy" id="1246530"/>
    <lineage>
        <taxon>Bacteria</taxon>
        <taxon>Bacillati</taxon>
        <taxon>Bacillota</taxon>
        <taxon>Clostridia</taxon>
        <taxon>Neomoorellales</taxon>
        <taxon>Calderihabitantaceae</taxon>
        <taxon>Calderihabitans</taxon>
    </lineage>
</organism>
<dbReference type="EMBL" id="BDGJ01000198">
    <property type="protein sequence ID" value="GAW94186.1"/>
    <property type="molecule type" value="Genomic_DNA"/>
</dbReference>
<dbReference type="GO" id="GO:0008855">
    <property type="term" value="F:exodeoxyribonuclease VII activity"/>
    <property type="evidence" value="ECO:0007669"/>
    <property type="project" value="UniProtKB-UniRule"/>
</dbReference>
<dbReference type="NCBIfam" id="TIGR01280">
    <property type="entry name" value="xseB"/>
    <property type="match status" value="1"/>
</dbReference>
<evidence type="ECO:0000256" key="1">
    <source>
        <dbReference type="ARBA" id="ARBA00009998"/>
    </source>
</evidence>
<dbReference type="Proteomes" id="UP000197032">
    <property type="component" value="Unassembled WGS sequence"/>
</dbReference>
<sequence>MAEIKDLTFEQALERLEKIVRALETGNLSLEDSLQHFEEGIKLIKFCNHKLEAAERKVSLLVEKADGELVLEAFQEQKEDGVKE</sequence>
<evidence type="ECO:0000256" key="4">
    <source>
        <dbReference type="ARBA" id="ARBA00022801"/>
    </source>
</evidence>
<dbReference type="GO" id="GO:0009318">
    <property type="term" value="C:exodeoxyribonuclease VII complex"/>
    <property type="evidence" value="ECO:0007669"/>
    <property type="project" value="UniProtKB-UniRule"/>
</dbReference>
<evidence type="ECO:0000256" key="3">
    <source>
        <dbReference type="ARBA" id="ARBA00022722"/>
    </source>
</evidence>
<evidence type="ECO:0000256" key="5">
    <source>
        <dbReference type="ARBA" id="ARBA00022839"/>
    </source>
</evidence>
<comment type="subunit">
    <text evidence="6">Heterooligomer composed of large and small subunits.</text>
</comment>
<dbReference type="InterPro" id="IPR003761">
    <property type="entry name" value="Exonuc_VII_S"/>
</dbReference>
<gene>
    <name evidence="6" type="primary">xseB</name>
    <name evidence="7" type="ORF">KKC1_32990</name>
</gene>
<dbReference type="NCBIfam" id="NF002140">
    <property type="entry name" value="PRK00977.1-4"/>
    <property type="match status" value="1"/>
</dbReference>
<dbReference type="PIRSF" id="PIRSF006488">
    <property type="entry name" value="Exonuc_VII_S"/>
    <property type="match status" value="1"/>
</dbReference>
<keyword evidence="4 6" id="KW-0378">Hydrolase</keyword>
<comment type="function">
    <text evidence="6">Bidirectionally degrades single-stranded DNA into large acid-insoluble oligonucleotides, which are then degraded further into small acid-soluble oligonucleotides.</text>
</comment>
<evidence type="ECO:0000256" key="2">
    <source>
        <dbReference type="ARBA" id="ARBA00022490"/>
    </source>
</evidence>
<dbReference type="Gene3D" id="1.10.287.1040">
    <property type="entry name" value="Exonuclease VII, small subunit"/>
    <property type="match status" value="1"/>
</dbReference>
<proteinExistence type="inferred from homology"/>
<dbReference type="Pfam" id="PF02609">
    <property type="entry name" value="Exonuc_VII_S"/>
    <property type="match status" value="1"/>
</dbReference>
<dbReference type="GO" id="GO:0006308">
    <property type="term" value="P:DNA catabolic process"/>
    <property type="evidence" value="ECO:0007669"/>
    <property type="project" value="UniProtKB-UniRule"/>
</dbReference>
<comment type="similarity">
    <text evidence="1 6">Belongs to the XseB family.</text>
</comment>
<dbReference type="EC" id="3.1.11.6" evidence="6"/>
<keyword evidence="8" id="KW-1185">Reference proteome</keyword>
<dbReference type="PANTHER" id="PTHR34137:SF1">
    <property type="entry name" value="EXODEOXYRIBONUCLEASE 7 SMALL SUBUNIT"/>
    <property type="match status" value="1"/>
</dbReference>
<dbReference type="GO" id="GO:0005829">
    <property type="term" value="C:cytosol"/>
    <property type="evidence" value="ECO:0007669"/>
    <property type="project" value="TreeGrafter"/>
</dbReference>
<dbReference type="AlphaFoldDB" id="A0A1Z5HXD0"/>
<keyword evidence="3 6" id="KW-0540">Nuclease</keyword>
<comment type="subcellular location">
    <subcellularLocation>
        <location evidence="6">Cytoplasm</location>
    </subcellularLocation>
</comment>
<reference evidence="8" key="1">
    <citation type="journal article" date="2017" name="Appl. Environ. Microbiol.">
        <title>Genomic Analysis of Calderihabitans maritimus KKC1, a Thermophilic, Hydrogenogenic, Carboxydotrophic Bacterium Isolated from Marine Sediment.</title>
        <authorList>
            <person name="Omae K."/>
            <person name="Yoneda Y."/>
            <person name="Fukuyama Y."/>
            <person name="Yoshida T."/>
            <person name="Sako Y."/>
        </authorList>
    </citation>
    <scope>NUCLEOTIDE SEQUENCE [LARGE SCALE GENOMIC DNA]</scope>
    <source>
        <strain evidence="8">KKC1</strain>
    </source>
</reference>
<dbReference type="InterPro" id="IPR037004">
    <property type="entry name" value="Exonuc_VII_ssu_sf"/>
</dbReference>
<dbReference type="RefSeq" id="WP_202820113.1">
    <property type="nucleotide sequence ID" value="NZ_BDGJ01000198.1"/>
</dbReference>
<dbReference type="PANTHER" id="PTHR34137">
    <property type="entry name" value="EXODEOXYRIBONUCLEASE 7 SMALL SUBUNIT"/>
    <property type="match status" value="1"/>
</dbReference>
<dbReference type="SUPFAM" id="SSF116842">
    <property type="entry name" value="XseB-like"/>
    <property type="match status" value="1"/>
</dbReference>
<protein>
    <recommendedName>
        <fullName evidence="6">Exodeoxyribonuclease 7 small subunit</fullName>
        <ecNumber evidence="6">3.1.11.6</ecNumber>
    </recommendedName>
    <alternativeName>
        <fullName evidence="6">Exodeoxyribonuclease VII small subunit</fullName>
        <shortName evidence="6">Exonuclease VII small subunit</shortName>
    </alternativeName>
</protein>
<dbReference type="HAMAP" id="MF_00337">
    <property type="entry name" value="Exonuc_7_S"/>
    <property type="match status" value="1"/>
</dbReference>
<evidence type="ECO:0000313" key="7">
    <source>
        <dbReference type="EMBL" id="GAW94186.1"/>
    </source>
</evidence>
<keyword evidence="5 6" id="KW-0269">Exonuclease</keyword>